<dbReference type="GeneID" id="100578402"/>
<comment type="caution">
    <text evidence="10">Lacks conserved residue(s) required for the propagation of feature annotation.</text>
</comment>
<dbReference type="OMA" id="GNIANTC"/>
<reference evidence="11" key="3">
    <citation type="submission" date="2021-01" db="UniProtKB">
        <authorList>
            <consortium name="EnsemblMetazoa"/>
        </authorList>
    </citation>
    <scope>IDENTIFICATION</scope>
    <source>
        <strain evidence="11">DH4</strain>
    </source>
</reference>
<evidence type="ECO:0000313" key="12">
    <source>
        <dbReference type="Proteomes" id="UP000005203"/>
    </source>
</evidence>
<organism evidence="11">
    <name type="scientific">Apis mellifera</name>
    <name type="common">Honeybee</name>
    <dbReference type="NCBI Taxonomy" id="7460"/>
    <lineage>
        <taxon>Eukaryota</taxon>
        <taxon>Metazoa</taxon>
        <taxon>Ecdysozoa</taxon>
        <taxon>Arthropoda</taxon>
        <taxon>Hexapoda</taxon>
        <taxon>Insecta</taxon>
        <taxon>Pterygota</taxon>
        <taxon>Neoptera</taxon>
        <taxon>Endopterygota</taxon>
        <taxon>Hymenoptera</taxon>
        <taxon>Apocrita</taxon>
        <taxon>Aculeata</taxon>
        <taxon>Apoidea</taxon>
        <taxon>Anthophila</taxon>
        <taxon>Apidae</taxon>
        <taxon>Apis</taxon>
    </lineage>
</organism>
<name>A0A7M6USS6_APIME</name>
<evidence type="ECO:0000256" key="7">
    <source>
        <dbReference type="ARBA" id="ARBA00023136"/>
    </source>
</evidence>
<feature type="transmembrane region" description="Helical" evidence="10">
    <location>
        <begin position="127"/>
        <end position="146"/>
    </location>
</feature>
<protein>
    <recommendedName>
        <fullName evidence="10">Odorant receptor</fullName>
    </recommendedName>
</protein>
<feature type="transmembrane region" description="Helical" evidence="10">
    <location>
        <begin position="197"/>
        <end position="218"/>
    </location>
</feature>
<reference evidence="13" key="2">
    <citation type="journal article" date="2014" name="BMC Genomics">
        <title>Finding the missing honey bee genes: lessons learned from a genome upgrade.</title>
        <authorList>
            <consortium name="HGSC production teams"/>
            <consortium name="Honey Bee Genome Sequencing Consortium"/>
            <person name="Elsik C.G."/>
            <person name="Worley K.C."/>
            <person name="Bennett A.K."/>
            <person name="Beye M."/>
            <person name="Camara F."/>
            <person name="Childers C.P."/>
            <person name="de Graaf D.C."/>
            <person name="Debyser G."/>
            <person name="Deng J."/>
            <person name="Devreese B."/>
            <person name="Elhaik E."/>
            <person name="Evans J.D."/>
            <person name="Foster L.J."/>
            <person name="Graur D."/>
            <person name="Guigo R."/>
            <person name="Hoff K.J."/>
            <person name="Holder M.E."/>
            <person name="Hudson M.E."/>
            <person name="Hunt G.J."/>
            <person name="Jiang H."/>
            <person name="Joshi V."/>
            <person name="Khetani R.S."/>
            <person name="Kosarev P."/>
            <person name="Kovar C.L."/>
            <person name="Ma J."/>
            <person name="Maleszka R."/>
            <person name="Moritz R.F."/>
            <person name="Munoz-Torres M.C."/>
            <person name="Murphy T.D."/>
            <person name="Muzny D.M."/>
            <person name="Newsham I.F."/>
            <person name="Reese J.T."/>
            <person name="Robertson H.M."/>
            <person name="Robinson G.E."/>
            <person name="Rueppell O."/>
            <person name="Solovyev V."/>
            <person name="Stanke M."/>
            <person name="Stolle E."/>
            <person name="Tsuruda J.M."/>
            <person name="Vaerenbergh M.V."/>
            <person name="Waterhouse R.M."/>
            <person name="Weaver D.B."/>
            <person name="Whitfield C.W."/>
            <person name="Wu Y."/>
            <person name="Zdobnov E.M."/>
            <person name="Zhang L."/>
            <person name="Zhu D."/>
            <person name="Gibbs R.A."/>
        </authorList>
    </citation>
    <scope>NUCLEOTIDE SEQUENCE</scope>
</reference>
<evidence type="ECO:0000313" key="11">
    <source>
        <dbReference type="EnsemblMetazoa" id="NP_001229887"/>
    </source>
</evidence>
<keyword evidence="7 10" id="KW-0472">Membrane</keyword>
<evidence type="ECO:0000256" key="9">
    <source>
        <dbReference type="ARBA" id="ARBA00023224"/>
    </source>
</evidence>
<reference evidence="13" key="4">
    <citation type="submission" date="2025-04" db="UniProtKB">
        <authorList>
            <consortium name="RefSeq"/>
        </authorList>
    </citation>
    <scope>IDENTIFICATION</scope>
</reference>
<dbReference type="Proteomes" id="UP000005203">
    <property type="component" value="Linkage group LG2"/>
</dbReference>
<evidence type="ECO:0000256" key="2">
    <source>
        <dbReference type="ARBA" id="ARBA00022475"/>
    </source>
</evidence>
<dbReference type="GO" id="GO:0005549">
    <property type="term" value="F:odorant binding"/>
    <property type="evidence" value="ECO:0007669"/>
    <property type="project" value="InterPro"/>
</dbReference>
<dbReference type="InterPro" id="IPR004117">
    <property type="entry name" value="7tm6_olfct_rcpt"/>
</dbReference>
<keyword evidence="12" id="KW-1185">Reference proteome</keyword>
<evidence type="ECO:0000256" key="4">
    <source>
        <dbReference type="ARBA" id="ARBA00022692"/>
    </source>
</evidence>
<dbReference type="Pfam" id="PF02949">
    <property type="entry name" value="7tm_6"/>
    <property type="match status" value="1"/>
</dbReference>
<keyword evidence="3 10" id="KW-0716">Sensory transduction</keyword>
<keyword evidence="9 10" id="KW-0807">Transducer</keyword>
<dbReference type="GO" id="GO:0004984">
    <property type="term" value="F:olfactory receptor activity"/>
    <property type="evidence" value="ECO:0007669"/>
    <property type="project" value="InterPro"/>
</dbReference>
<reference evidence="13" key="1">
    <citation type="journal article" date="2006" name="Genome Res.">
        <title>The chemoreceptor superfamily in the honey bee, Apis mellifera: expansion of the odorant, but not gustatory, receptor family.</title>
        <authorList>
            <person name="Robertson H.M."/>
            <person name="Wanner K.W."/>
        </authorList>
    </citation>
    <scope>NUCLEOTIDE SEQUENCE</scope>
</reference>
<feature type="transmembrane region" description="Helical" evidence="10">
    <location>
        <begin position="265"/>
        <end position="290"/>
    </location>
</feature>
<dbReference type="KEGG" id="ame:100578402"/>
<keyword evidence="5 10" id="KW-0552">Olfaction</keyword>
<sequence length="396" mass="45991">METKHTEKDLKQAFYVQTFLKIIGAWPIAIESSLGSKIQKWFIISFYLFLQICIVAPCILDVFLKEKNGSRRINLFMLLISTLNQVFKYVITLNRANELRIAIHEIKKDWLTATPEDRFIFVMNSRIGQRIMLIMAFIMYISGLGYRMVLPLLKGKIVLPNNVTIRLLPCPTYFTFFNELVSPYYEMIFMLQLLARFFIYTVLNSTVGISLMLSLHMCSLLKILTRKMADLTDGSIISEKIMQQRIVDIIEYQTRIKRFLSNTELITQYFCFYDIGCSTCLICFIGYSIIVEWENHNIASTVIYFSGLVTCTLMIYIICYIGQLLLDESNNLAQTCITLNWYRFPKKKARYLILMIIMSNYPIKLTAAKVVDVSLTTFTDVMKAAVGYLNMLREVI</sequence>
<dbReference type="CTD" id="258986"/>
<comment type="subcellular location">
    <subcellularLocation>
        <location evidence="1 10">Cell membrane</location>
        <topology evidence="1 10">Multi-pass membrane protein</topology>
    </subcellularLocation>
</comment>
<dbReference type="RefSeq" id="NP_001229887.1">
    <property type="nucleotide sequence ID" value="NM_001242958.1"/>
</dbReference>
<accession>A0A8B6WZR0</accession>
<feature type="transmembrane region" description="Helical" evidence="10">
    <location>
        <begin position="41"/>
        <end position="64"/>
    </location>
</feature>
<evidence type="ECO:0000313" key="13">
    <source>
        <dbReference type="RefSeq" id="NP_001229887.1"/>
    </source>
</evidence>
<dbReference type="EnsemblMetazoa" id="NM_001242958">
    <property type="protein sequence ID" value="NP_001229887"/>
    <property type="gene ID" value="GeneID_100578402"/>
</dbReference>
<comment type="similarity">
    <text evidence="10">Belongs to the insect chemoreceptor superfamily. Heteromeric odorant receptor channel (TC 1.A.69) family.</text>
</comment>
<dbReference type="PANTHER" id="PTHR21137">
    <property type="entry name" value="ODORANT RECEPTOR"/>
    <property type="match status" value="1"/>
</dbReference>
<feature type="transmembrane region" description="Helical" evidence="10">
    <location>
        <begin position="12"/>
        <end position="29"/>
    </location>
</feature>
<dbReference type="GO" id="GO:0005886">
    <property type="term" value="C:plasma membrane"/>
    <property type="evidence" value="ECO:0007669"/>
    <property type="project" value="UniProtKB-SubCell"/>
</dbReference>
<evidence type="ECO:0000256" key="6">
    <source>
        <dbReference type="ARBA" id="ARBA00022989"/>
    </source>
</evidence>
<evidence type="ECO:0000256" key="3">
    <source>
        <dbReference type="ARBA" id="ARBA00022606"/>
    </source>
</evidence>
<feature type="transmembrane region" description="Helical" evidence="10">
    <location>
        <begin position="302"/>
        <end position="322"/>
    </location>
</feature>
<dbReference type="GO" id="GO:0007165">
    <property type="term" value="P:signal transduction"/>
    <property type="evidence" value="ECO:0007669"/>
    <property type="project" value="UniProtKB-KW"/>
</dbReference>
<evidence type="ECO:0000256" key="1">
    <source>
        <dbReference type="ARBA" id="ARBA00004651"/>
    </source>
</evidence>
<keyword evidence="4 10" id="KW-0812">Transmembrane</keyword>
<evidence type="ECO:0000256" key="5">
    <source>
        <dbReference type="ARBA" id="ARBA00022725"/>
    </source>
</evidence>
<evidence type="ECO:0000256" key="10">
    <source>
        <dbReference type="RuleBase" id="RU351113"/>
    </source>
</evidence>
<keyword evidence="8 10" id="KW-0675">Receptor</keyword>
<dbReference type="PANTHER" id="PTHR21137:SF35">
    <property type="entry name" value="ODORANT RECEPTOR 19A-RELATED"/>
    <property type="match status" value="1"/>
</dbReference>
<dbReference type="AlphaFoldDB" id="A0A7M6USS6"/>
<gene>
    <name evidence="11" type="primary">100578402</name>
    <name evidence="13" type="synonym">Or4</name>
</gene>
<dbReference type="OrthoDB" id="6614360at2759"/>
<keyword evidence="6 10" id="KW-1133">Transmembrane helix</keyword>
<evidence type="ECO:0000256" key="8">
    <source>
        <dbReference type="ARBA" id="ARBA00023170"/>
    </source>
</evidence>
<keyword evidence="2" id="KW-1003">Cell membrane</keyword>
<proteinExistence type="inferred from homology"/>
<accession>A0A7M6USS6</accession>